<dbReference type="GO" id="GO:0046872">
    <property type="term" value="F:metal ion binding"/>
    <property type="evidence" value="ECO:0007669"/>
    <property type="project" value="UniProtKB-KW"/>
</dbReference>
<dbReference type="GO" id="GO:0005524">
    <property type="term" value="F:ATP binding"/>
    <property type="evidence" value="ECO:0007669"/>
    <property type="project" value="UniProtKB-KW"/>
</dbReference>
<keyword evidence="5" id="KW-0819">tRNA processing</keyword>
<evidence type="ECO:0000256" key="9">
    <source>
        <dbReference type="ARBA" id="ARBA00022842"/>
    </source>
</evidence>
<dbReference type="EMBL" id="MFUU01000017">
    <property type="protein sequence ID" value="OGI85829.1"/>
    <property type="molecule type" value="Genomic_DNA"/>
</dbReference>
<accession>A0A1F6WVC8</accession>
<gene>
    <name evidence="11" type="ORF">A3A01_00490</name>
</gene>
<evidence type="ECO:0000256" key="3">
    <source>
        <dbReference type="ARBA" id="ARBA00019010"/>
    </source>
</evidence>
<evidence type="ECO:0000256" key="7">
    <source>
        <dbReference type="ARBA" id="ARBA00022741"/>
    </source>
</evidence>
<dbReference type="Pfam" id="PF02367">
    <property type="entry name" value="TsaE"/>
    <property type="match status" value="1"/>
</dbReference>
<reference evidence="11 12" key="1">
    <citation type="journal article" date="2016" name="Nat. Commun.">
        <title>Thousands of microbial genomes shed light on interconnected biogeochemical processes in an aquifer system.</title>
        <authorList>
            <person name="Anantharaman K."/>
            <person name="Brown C.T."/>
            <person name="Hug L.A."/>
            <person name="Sharon I."/>
            <person name="Castelle C.J."/>
            <person name="Probst A.J."/>
            <person name="Thomas B.C."/>
            <person name="Singh A."/>
            <person name="Wilkins M.J."/>
            <person name="Karaoz U."/>
            <person name="Brodie E.L."/>
            <person name="Williams K.H."/>
            <person name="Hubbard S.S."/>
            <person name="Banfield J.F."/>
        </authorList>
    </citation>
    <scope>NUCLEOTIDE SEQUENCE [LARGE SCALE GENOMIC DNA]</scope>
</reference>
<evidence type="ECO:0000256" key="5">
    <source>
        <dbReference type="ARBA" id="ARBA00022694"/>
    </source>
</evidence>
<proteinExistence type="inferred from homology"/>
<evidence type="ECO:0000256" key="6">
    <source>
        <dbReference type="ARBA" id="ARBA00022723"/>
    </source>
</evidence>
<dbReference type="NCBIfam" id="TIGR00150">
    <property type="entry name" value="T6A_YjeE"/>
    <property type="match status" value="1"/>
</dbReference>
<evidence type="ECO:0000256" key="4">
    <source>
        <dbReference type="ARBA" id="ARBA00022490"/>
    </source>
</evidence>
<dbReference type="STRING" id="1801770.A3A01_00490"/>
<evidence type="ECO:0000256" key="1">
    <source>
        <dbReference type="ARBA" id="ARBA00004496"/>
    </source>
</evidence>
<dbReference type="PANTHER" id="PTHR33540:SF2">
    <property type="entry name" value="TRNA THREONYLCARBAMOYLADENOSINE BIOSYNTHESIS PROTEIN TSAE"/>
    <property type="match status" value="1"/>
</dbReference>
<keyword evidence="11" id="KW-0808">Transferase</keyword>
<comment type="similarity">
    <text evidence="2">Belongs to the TsaE family.</text>
</comment>
<organism evidence="11 12">
    <name type="scientific">Candidatus Nomurabacteria bacterium RIFCSPLOWO2_01_FULL_39_17</name>
    <dbReference type="NCBI Taxonomy" id="1801770"/>
    <lineage>
        <taxon>Bacteria</taxon>
        <taxon>Candidatus Nomuraibacteriota</taxon>
    </lineage>
</organism>
<protein>
    <recommendedName>
        <fullName evidence="3">tRNA threonylcarbamoyladenosine biosynthesis protein TsaE</fullName>
    </recommendedName>
    <alternativeName>
        <fullName evidence="10">t(6)A37 threonylcarbamoyladenosine biosynthesis protein TsaE</fullName>
    </alternativeName>
</protein>
<dbReference type="InterPro" id="IPR027417">
    <property type="entry name" value="P-loop_NTPase"/>
</dbReference>
<dbReference type="GO" id="GO:0002949">
    <property type="term" value="P:tRNA threonylcarbamoyladenosine modification"/>
    <property type="evidence" value="ECO:0007669"/>
    <property type="project" value="InterPro"/>
</dbReference>
<keyword evidence="7" id="KW-0547">Nucleotide-binding</keyword>
<dbReference type="Gene3D" id="3.40.50.300">
    <property type="entry name" value="P-loop containing nucleotide triphosphate hydrolases"/>
    <property type="match status" value="1"/>
</dbReference>
<keyword evidence="8" id="KW-0067">ATP-binding</keyword>
<dbReference type="AlphaFoldDB" id="A0A1F6WVC8"/>
<name>A0A1F6WVC8_9BACT</name>
<dbReference type="GO" id="GO:0016740">
    <property type="term" value="F:transferase activity"/>
    <property type="evidence" value="ECO:0007669"/>
    <property type="project" value="UniProtKB-KW"/>
</dbReference>
<comment type="caution">
    <text evidence="11">The sequence shown here is derived from an EMBL/GenBank/DDBJ whole genome shotgun (WGS) entry which is preliminary data.</text>
</comment>
<evidence type="ECO:0000256" key="8">
    <source>
        <dbReference type="ARBA" id="ARBA00022840"/>
    </source>
</evidence>
<dbReference type="SUPFAM" id="SSF52540">
    <property type="entry name" value="P-loop containing nucleoside triphosphate hydrolases"/>
    <property type="match status" value="1"/>
</dbReference>
<sequence length="153" mass="18039">MKKIVVKTSKNIKDTKKIARFFVSKILKNKNKKALVVGLSGELGTGKTVFVRAVGGLLGIKRNINSPTFVIIKKYPMKNKYKYFFHLDAYRLKNEHELLQLGWREIVENKEHLVFIEWPENVVKIIPRNSHSIRISYSKKRYRTFKIQHNRRA</sequence>
<keyword evidence="6" id="KW-0479">Metal-binding</keyword>
<dbReference type="InterPro" id="IPR003442">
    <property type="entry name" value="T6A_TsaE"/>
</dbReference>
<keyword evidence="9" id="KW-0460">Magnesium</keyword>
<dbReference type="GO" id="GO:0005737">
    <property type="term" value="C:cytoplasm"/>
    <property type="evidence" value="ECO:0007669"/>
    <property type="project" value="UniProtKB-SubCell"/>
</dbReference>
<comment type="subcellular location">
    <subcellularLocation>
        <location evidence="1">Cytoplasm</location>
    </subcellularLocation>
</comment>
<evidence type="ECO:0000256" key="10">
    <source>
        <dbReference type="ARBA" id="ARBA00032441"/>
    </source>
</evidence>
<dbReference type="PANTHER" id="PTHR33540">
    <property type="entry name" value="TRNA THREONYLCARBAMOYLADENOSINE BIOSYNTHESIS PROTEIN TSAE"/>
    <property type="match status" value="1"/>
</dbReference>
<keyword evidence="4" id="KW-0963">Cytoplasm</keyword>
<evidence type="ECO:0000313" key="12">
    <source>
        <dbReference type="Proteomes" id="UP000179352"/>
    </source>
</evidence>
<dbReference type="Proteomes" id="UP000179352">
    <property type="component" value="Unassembled WGS sequence"/>
</dbReference>
<evidence type="ECO:0000313" key="11">
    <source>
        <dbReference type="EMBL" id="OGI85829.1"/>
    </source>
</evidence>
<evidence type="ECO:0000256" key="2">
    <source>
        <dbReference type="ARBA" id="ARBA00007599"/>
    </source>
</evidence>